<dbReference type="InterPro" id="IPR020449">
    <property type="entry name" value="Tscrpt_reg_AraC-type_HTH"/>
</dbReference>
<dbReference type="SUPFAM" id="SSF51215">
    <property type="entry name" value="Regulatory protein AraC"/>
    <property type="match status" value="1"/>
</dbReference>
<keyword evidence="1" id="KW-0805">Transcription regulation</keyword>
<evidence type="ECO:0000256" key="5">
    <source>
        <dbReference type="SAM" id="MobiDB-lite"/>
    </source>
</evidence>
<dbReference type="InterPro" id="IPR009057">
    <property type="entry name" value="Homeodomain-like_sf"/>
</dbReference>
<dbReference type="PANTHER" id="PTHR46796:SF2">
    <property type="entry name" value="TRANSCRIPTIONAL REGULATORY PROTEIN"/>
    <property type="match status" value="1"/>
</dbReference>
<gene>
    <name evidence="7" type="ORF">D515_04967</name>
</gene>
<dbReference type="InterPro" id="IPR050204">
    <property type="entry name" value="AraC_XylS_family_regulators"/>
</dbReference>
<dbReference type="RefSeq" id="WP_002536802.1">
    <property type="nucleotide sequence ID" value="NZ_ANFM02000009.1"/>
</dbReference>
<accession>R1GXS8</accession>
<dbReference type="eggNOG" id="COG2207">
    <property type="taxonomic scope" value="Bacteria"/>
</dbReference>
<keyword evidence="8" id="KW-1185">Reference proteome</keyword>
<dbReference type="SMART" id="SM00342">
    <property type="entry name" value="HTH_ARAC"/>
    <property type="match status" value="1"/>
</dbReference>
<proteinExistence type="predicted"/>
<evidence type="ECO:0000313" key="7">
    <source>
        <dbReference type="EMBL" id="EOD80988.1"/>
    </source>
</evidence>
<evidence type="ECO:0000256" key="1">
    <source>
        <dbReference type="ARBA" id="ARBA00023015"/>
    </source>
</evidence>
<dbReference type="PRINTS" id="PR00032">
    <property type="entry name" value="HTHARAC"/>
</dbReference>
<evidence type="ECO:0000259" key="6">
    <source>
        <dbReference type="PROSITE" id="PS01124"/>
    </source>
</evidence>
<dbReference type="InterPro" id="IPR003313">
    <property type="entry name" value="AraC-bd"/>
</dbReference>
<dbReference type="Pfam" id="PF02311">
    <property type="entry name" value="AraC_binding"/>
    <property type="match status" value="1"/>
</dbReference>
<comment type="caution">
    <text evidence="7">The sequence shown here is derived from an EMBL/GenBank/DDBJ whole genome shotgun (WGS) entry which is preliminary data.</text>
</comment>
<organism evidence="7 8">
    <name type="scientific">Grimontia indica</name>
    <dbReference type="NCBI Taxonomy" id="1056512"/>
    <lineage>
        <taxon>Bacteria</taxon>
        <taxon>Pseudomonadati</taxon>
        <taxon>Pseudomonadota</taxon>
        <taxon>Gammaproteobacteria</taxon>
        <taxon>Vibrionales</taxon>
        <taxon>Vibrionaceae</taxon>
        <taxon>Grimontia</taxon>
    </lineage>
</organism>
<dbReference type="AlphaFoldDB" id="R1GXS8"/>
<dbReference type="InterPro" id="IPR018060">
    <property type="entry name" value="HTH_AraC"/>
</dbReference>
<protein>
    <submittedName>
        <fullName evidence="7">Transcriptional regulator, AraC family</fullName>
    </submittedName>
</protein>
<name>R1GXS8_9GAMM</name>
<dbReference type="GO" id="GO:0003700">
    <property type="term" value="F:DNA-binding transcription factor activity"/>
    <property type="evidence" value="ECO:0007669"/>
    <property type="project" value="InterPro"/>
</dbReference>
<evidence type="ECO:0000256" key="2">
    <source>
        <dbReference type="ARBA" id="ARBA00023125"/>
    </source>
</evidence>
<feature type="domain" description="HTH araC/xylS-type" evidence="6">
    <location>
        <begin position="171"/>
        <end position="268"/>
    </location>
</feature>
<dbReference type="Proteomes" id="UP000011223">
    <property type="component" value="Unassembled WGS sequence"/>
</dbReference>
<dbReference type="EMBL" id="ANFM02000009">
    <property type="protein sequence ID" value="EOD80988.1"/>
    <property type="molecule type" value="Genomic_DNA"/>
</dbReference>
<dbReference type="GO" id="GO:0043565">
    <property type="term" value="F:sequence-specific DNA binding"/>
    <property type="evidence" value="ECO:0007669"/>
    <property type="project" value="InterPro"/>
</dbReference>
<evidence type="ECO:0000256" key="4">
    <source>
        <dbReference type="ARBA" id="ARBA00023163"/>
    </source>
</evidence>
<dbReference type="Pfam" id="PF12833">
    <property type="entry name" value="HTH_18"/>
    <property type="match status" value="1"/>
</dbReference>
<dbReference type="InterPro" id="IPR037923">
    <property type="entry name" value="HTH-like"/>
</dbReference>
<sequence length="306" mass="34760">MERAKFESSPLLGGLEVLEATYEKQAFSRHTHEGYTVGVIRKGAQRFWRTGGYHVAPASSIILVNADQVHDGHSATEGGWTYEAMYPTEAQFESVSKDLGLASKVPYFPFAVEEDPKLSNQLLMLFSLLRSNEDPLLTETFTHHVLLSLTCRFNKRPQLPEDIVKIGPKLDLVREYLHQNATETVSLERLSELSGVSPYHLVRQFKARYGLPPHAYQIQQRVRRAQHMMKNGLSLADCAISCGFHDQSHFHRHFRRAIGVTPKQYQKAILCNSSIRLADKTESILPHSDKSKDSHEQGQSRINHEE</sequence>
<dbReference type="Gene3D" id="1.10.10.60">
    <property type="entry name" value="Homeodomain-like"/>
    <property type="match status" value="2"/>
</dbReference>
<dbReference type="PANTHER" id="PTHR46796">
    <property type="entry name" value="HTH-TYPE TRANSCRIPTIONAL ACTIVATOR RHAS-RELATED"/>
    <property type="match status" value="1"/>
</dbReference>
<dbReference type="SUPFAM" id="SSF46689">
    <property type="entry name" value="Homeodomain-like"/>
    <property type="match status" value="2"/>
</dbReference>
<evidence type="ECO:0000313" key="8">
    <source>
        <dbReference type="Proteomes" id="UP000011223"/>
    </source>
</evidence>
<keyword evidence="2" id="KW-0238">DNA-binding</keyword>
<reference evidence="7 8" key="1">
    <citation type="journal article" date="2014" name="PLoS ONE">
        <title>Grimontia indica AK16(T), sp. nov., Isolated from a Seawater Sample Reports the Presence of Pathogenic Genes Similar to Vibrio Genus.</title>
        <authorList>
            <person name="Singh A."/>
            <person name="Vaidya B."/>
            <person name="Khatri I."/>
            <person name="Srinivas T.N."/>
            <person name="Subramanian S."/>
            <person name="Korpole S."/>
            <person name="Pinnaka A.K."/>
        </authorList>
    </citation>
    <scope>NUCLEOTIDE SEQUENCE [LARGE SCALE GENOMIC DNA]</scope>
    <source>
        <strain evidence="7 8">AK16</strain>
    </source>
</reference>
<keyword evidence="3" id="KW-0010">Activator</keyword>
<dbReference type="PROSITE" id="PS01124">
    <property type="entry name" value="HTH_ARAC_FAMILY_2"/>
    <property type="match status" value="1"/>
</dbReference>
<evidence type="ECO:0000256" key="3">
    <source>
        <dbReference type="ARBA" id="ARBA00023159"/>
    </source>
</evidence>
<keyword evidence="4" id="KW-0804">Transcription</keyword>
<feature type="region of interest" description="Disordered" evidence="5">
    <location>
        <begin position="282"/>
        <end position="306"/>
    </location>
</feature>